<gene>
    <name evidence="9" type="ORF">ACFPFU_13430</name>
</gene>
<dbReference type="Pfam" id="PF21365">
    <property type="entry name" value="Glyco_hydro_31_3rd"/>
    <property type="match status" value="1"/>
</dbReference>
<evidence type="ECO:0000256" key="1">
    <source>
        <dbReference type="ARBA" id="ARBA00007806"/>
    </source>
</evidence>
<dbReference type="RefSeq" id="WP_377065275.1">
    <property type="nucleotide sequence ID" value="NZ_JBHSJJ010000007.1"/>
</dbReference>
<evidence type="ECO:0000259" key="8">
    <source>
        <dbReference type="Pfam" id="PF21365"/>
    </source>
</evidence>
<dbReference type="EC" id="3.2.1.-" evidence="9"/>
<dbReference type="PROSITE" id="PS00129">
    <property type="entry name" value="GLYCOSYL_HYDROL_F31_1"/>
    <property type="match status" value="1"/>
</dbReference>
<dbReference type="EMBL" id="JBHSJJ010000007">
    <property type="protein sequence ID" value="MFC4872692.1"/>
    <property type="molecule type" value="Genomic_DNA"/>
</dbReference>
<feature type="domain" description="Glycoside hydrolase family 31 N-terminal" evidence="6">
    <location>
        <begin position="35"/>
        <end position="198"/>
    </location>
</feature>
<keyword evidence="10" id="KW-1185">Reference proteome</keyword>
<evidence type="ECO:0000313" key="9">
    <source>
        <dbReference type="EMBL" id="MFC4872692.1"/>
    </source>
</evidence>
<feature type="domain" description="Glycosyl hydrolase family 31 C-terminal" evidence="8">
    <location>
        <begin position="573"/>
        <end position="660"/>
    </location>
</feature>
<dbReference type="CDD" id="cd14752">
    <property type="entry name" value="GH31_N"/>
    <property type="match status" value="1"/>
</dbReference>
<protein>
    <submittedName>
        <fullName evidence="9">Glycoside hydrolase family 31 protein</fullName>
        <ecNumber evidence="9">3.2.1.-</ecNumber>
    </submittedName>
</protein>
<dbReference type="GO" id="GO:0016798">
    <property type="term" value="F:hydrolase activity, acting on glycosyl bonds"/>
    <property type="evidence" value="ECO:0007669"/>
    <property type="project" value="UniProtKB-KW"/>
</dbReference>
<dbReference type="Gene3D" id="3.20.20.80">
    <property type="entry name" value="Glycosidases"/>
    <property type="match status" value="1"/>
</dbReference>
<name>A0ABV9T1U3_9BACT</name>
<dbReference type="InterPro" id="IPR011013">
    <property type="entry name" value="Gal_mutarotase_sf_dom"/>
</dbReference>
<dbReference type="InterPro" id="IPR017853">
    <property type="entry name" value="GH"/>
</dbReference>
<dbReference type="InterPro" id="IPR033403">
    <property type="entry name" value="DUF5110"/>
</dbReference>
<dbReference type="SUPFAM" id="SSF51445">
    <property type="entry name" value="(Trans)glycosidases"/>
    <property type="match status" value="1"/>
</dbReference>
<evidence type="ECO:0000313" key="10">
    <source>
        <dbReference type="Proteomes" id="UP001595818"/>
    </source>
</evidence>
<evidence type="ECO:0000259" key="7">
    <source>
        <dbReference type="Pfam" id="PF17137"/>
    </source>
</evidence>
<feature type="domain" description="DUF5110" evidence="7">
    <location>
        <begin position="677"/>
        <end position="743"/>
    </location>
</feature>
<dbReference type="InterPro" id="IPR000322">
    <property type="entry name" value="Glyco_hydro_31_TIM"/>
</dbReference>
<dbReference type="SUPFAM" id="SSF51011">
    <property type="entry name" value="Glycosyl hydrolase domain"/>
    <property type="match status" value="1"/>
</dbReference>
<dbReference type="Pfam" id="PF17137">
    <property type="entry name" value="DUF5110"/>
    <property type="match status" value="1"/>
</dbReference>
<sequence length="805" mass="92044">MTAISLSPDIVIPGSILEYSPCDTGIIGRTENGCFKLTVYSANIIRVQVSRAGNFAANPYSVVSQPVKGLHGFSENQDHILFSTAAVSVFIQKSNFALTFKNKNGEILNEDVPAFGINWLGTEVSCYKKLRRWEKFIGLGEKTGGLNRYGQAYVNWNTDHFSYGIEDDPLYISIPFYIGLHHHLVYGIFFDNTHKTVFNFGASNNHYAYFSAEDGDMDYYFFQGDTVSDIITGYTDLTGRMELPPLWALGYQQCHYSYFPDKEVMRLAQTFREKDIPADVIYLDIHYMEKFKVFTFDKKNFPDPKSMISTLKSHGFKVVVILDPGIKIEDNYDPYMDGQDKDVFLKYPDGSTYEGPVWPGWCAFPDFTNGNSRKWWTEKMRYYMDLGVDGFWVDMNEPSAWGQFIPNIVQFNYEGAGGSHKKGRNIYGMQMARSSKEGALLHSPQNRAFVLTRSGYSGVQRFAAVWTGDNVASDEHMLAGIRLVNSLGISGMAFSGYDIGGFAGNASAGLFARWIGIAVFSPLFRVHSMINSHDSEPWSYGEEVEEISRNHIKLRYRLLPTIYNAFYKSSLDGLPIAKSLAVDYPFDDLVFHGSYQNQYLFCDSFLVAPVDSHKEIIKIYLPQSEWYHFFDDRKYNGNQEIYFDTPLNYLPVFVKAGSIIFLQGNVAHSGDPHDGILRIHLYKGNGETHQIFYEDDGISNAYKSGKYYLRNIYLNHDYQHLRLETMEGEYQSSYRILKLYFHGFTAQYAEINGKETILSHEDVPFLDKINEYDPFPSGRHPYKYCLAVPCLEINHDHDPIHIQLK</sequence>
<dbReference type="Proteomes" id="UP001595818">
    <property type="component" value="Unassembled WGS sequence"/>
</dbReference>
<dbReference type="SUPFAM" id="SSF74650">
    <property type="entry name" value="Galactose mutarotase-like"/>
    <property type="match status" value="1"/>
</dbReference>
<keyword evidence="2 4" id="KW-0378">Hydrolase</keyword>
<accession>A0ABV9T1U3</accession>
<evidence type="ECO:0000256" key="3">
    <source>
        <dbReference type="ARBA" id="ARBA00023295"/>
    </source>
</evidence>
<organism evidence="9 10">
    <name type="scientific">Negadavirga shengliensis</name>
    <dbReference type="NCBI Taxonomy" id="1389218"/>
    <lineage>
        <taxon>Bacteria</taxon>
        <taxon>Pseudomonadati</taxon>
        <taxon>Bacteroidota</taxon>
        <taxon>Cytophagia</taxon>
        <taxon>Cytophagales</taxon>
        <taxon>Cyclobacteriaceae</taxon>
        <taxon>Negadavirga</taxon>
    </lineage>
</organism>
<evidence type="ECO:0000259" key="6">
    <source>
        <dbReference type="Pfam" id="PF13802"/>
    </source>
</evidence>
<proteinExistence type="inferred from homology"/>
<dbReference type="InterPro" id="IPR030458">
    <property type="entry name" value="Glyco_hydro_31_AS"/>
</dbReference>
<reference evidence="10" key="1">
    <citation type="journal article" date="2019" name="Int. J. Syst. Evol. Microbiol.">
        <title>The Global Catalogue of Microorganisms (GCM) 10K type strain sequencing project: providing services to taxonomists for standard genome sequencing and annotation.</title>
        <authorList>
            <consortium name="The Broad Institute Genomics Platform"/>
            <consortium name="The Broad Institute Genome Sequencing Center for Infectious Disease"/>
            <person name="Wu L."/>
            <person name="Ma J."/>
        </authorList>
    </citation>
    <scope>NUCLEOTIDE SEQUENCE [LARGE SCALE GENOMIC DNA]</scope>
    <source>
        <strain evidence="10">CGMCC 4.7466</strain>
    </source>
</reference>
<evidence type="ECO:0000259" key="5">
    <source>
        <dbReference type="Pfam" id="PF01055"/>
    </source>
</evidence>
<dbReference type="CDD" id="cd06604">
    <property type="entry name" value="GH31_glucosidase_II_MalA"/>
    <property type="match status" value="1"/>
</dbReference>
<evidence type="ECO:0000256" key="4">
    <source>
        <dbReference type="RuleBase" id="RU361185"/>
    </source>
</evidence>
<keyword evidence="3 4" id="KW-0326">Glycosidase</keyword>
<dbReference type="InterPro" id="IPR025887">
    <property type="entry name" value="Glyco_hydro_31_N_dom"/>
</dbReference>
<dbReference type="Pfam" id="PF13802">
    <property type="entry name" value="Gal_mutarotas_2"/>
    <property type="match status" value="1"/>
</dbReference>
<comment type="similarity">
    <text evidence="1 4">Belongs to the glycosyl hydrolase 31 family.</text>
</comment>
<dbReference type="PANTHER" id="PTHR22762:SF120">
    <property type="entry name" value="HETEROGLYCAN GLUCOSIDASE 1"/>
    <property type="match status" value="1"/>
</dbReference>
<dbReference type="Gene3D" id="2.60.40.1180">
    <property type="entry name" value="Golgi alpha-mannosidase II"/>
    <property type="match status" value="2"/>
</dbReference>
<dbReference type="Gene3D" id="2.60.40.1760">
    <property type="entry name" value="glycosyl hydrolase (family 31)"/>
    <property type="match status" value="1"/>
</dbReference>
<evidence type="ECO:0000256" key="2">
    <source>
        <dbReference type="ARBA" id="ARBA00022801"/>
    </source>
</evidence>
<comment type="caution">
    <text evidence="9">The sequence shown here is derived from an EMBL/GenBank/DDBJ whole genome shotgun (WGS) entry which is preliminary data.</text>
</comment>
<dbReference type="PANTHER" id="PTHR22762">
    <property type="entry name" value="ALPHA-GLUCOSIDASE"/>
    <property type="match status" value="1"/>
</dbReference>
<dbReference type="InterPro" id="IPR013780">
    <property type="entry name" value="Glyco_hydro_b"/>
</dbReference>
<dbReference type="Pfam" id="PF01055">
    <property type="entry name" value="Glyco_hydro_31_2nd"/>
    <property type="match status" value="1"/>
</dbReference>
<feature type="domain" description="Glycoside hydrolase family 31 TIM barrel" evidence="5">
    <location>
        <begin position="242"/>
        <end position="564"/>
    </location>
</feature>
<dbReference type="InterPro" id="IPR048395">
    <property type="entry name" value="Glyco_hydro_31_C"/>
</dbReference>